<dbReference type="RefSeq" id="WP_253875723.1">
    <property type="nucleotide sequence ID" value="NZ_BAABHM010000022.1"/>
</dbReference>
<accession>A0ABP8XZ52</accession>
<dbReference type="SUPFAM" id="SSF52540">
    <property type="entry name" value="P-loop containing nucleoside triphosphate hydrolases"/>
    <property type="match status" value="1"/>
</dbReference>
<dbReference type="InterPro" id="IPR016024">
    <property type="entry name" value="ARM-type_fold"/>
</dbReference>
<organism evidence="1 2">
    <name type="scientific">Promicromonospora umidemergens</name>
    <dbReference type="NCBI Taxonomy" id="629679"/>
    <lineage>
        <taxon>Bacteria</taxon>
        <taxon>Bacillati</taxon>
        <taxon>Actinomycetota</taxon>
        <taxon>Actinomycetes</taxon>
        <taxon>Micrococcales</taxon>
        <taxon>Promicromonosporaceae</taxon>
        <taxon>Promicromonospora</taxon>
    </lineage>
</organism>
<protein>
    <recommendedName>
        <fullName evidence="3">HEAT repeat protein</fullName>
    </recommendedName>
</protein>
<comment type="caution">
    <text evidence="1">The sequence shown here is derived from an EMBL/GenBank/DDBJ whole genome shotgun (WGS) entry which is preliminary data.</text>
</comment>
<evidence type="ECO:0008006" key="3">
    <source>
        <dbReference type="Google" id="ProtNLM"/>
    </source>
</evidence>
<evidence type="ECO:0000313" key="1">
    <source>
        <dbReference type="EMBL" id="GAA4716056.1"/>
    </source>
</evidence>
<keyword evidence="2" id="KW-1185">Reference proteome</keyword>
<gene>
    <name evidence="1" type="ORF">GCM10023198_44470</name>
</gene>
<proteinExistence type="predicted"/>
<reference evidence="2" key="1">
    <citation type="journal article" date="2019" name="Int. J. Syst. Evol. Microbiol.">
        <title>The Global Catalogue of Microorganisms (GCM) 10K type strain sequencing project: providing services to taxonomists for standard genome sequencing and annotation.</title>
        <authorList>
            <consortium name="The Broad Institute Genomics Platform"/>
            <consortium name="The Broad Institute Genome Sequencing Center for Infectious Disease"/>
            <person name="Wu L."/>
            <person name="Ma J."/>
        </authorList>
    </citation>
    <scope>NUCLEOTIDE SEQUENCE [LARGE SCALE GENOMIC DNA]</scope>
    <source>
        <strain evidence="2">JCM 17975</strain>
    </source>
</reference>
<sequence length="1384" mass="153666">MALNYVDLERFWLPEDGTYTLTPAGWLDDPTDKGLFRANAAAVSTAALAERQCVVLLGEPGMGKTSTLAAGSAVAPQAEGIEGLHVDLGRYGSEDRLVREVFESEQIRTWQAGNHSLCLTLDSFDEAKNRVETLDQLLDEFLMRWDCDRLFLRVACRTADWPQRMRTVLENNFSEVNIHELLPLRRSDAADLMRAAELDAEEILAAVEQARIVPLAARPLTLKLIQSSISQHGSLPGNARELYEHGLTALLDEMNPQRQQAIAPPGGVAGRMRAAERIAALSLFGGRPTVWRGSVATAPPDDLSVDQCVGPPGRDGQGISSDDVHATLRSGIFTGAGEARLGWSHATFADYLSARWVLHQSLDNEQVTSLLVANDGRIYTRARQVAAWLVALDSARFRHLIQSDPEAFLASVDLPEGQLRSEVVSALLRDAQSGELFDDYDVDYSGLQHSGLAEQLRPALQTPQGEACRVAVRIARSCSLMDSVPDLTTLALNDKADPHVRASAAMAIHGLSAAAPSHDLATLIGASTGSVAADNQELEAAALLVSWPHAVSTEKVFSVLSPSHPRNYYGLYSVFMDRFATELRASDLRPACTWLLADLSRMDDFRLAKLVRAILKLCLAHLDDDSAREVIVAMALKSLADSQPLFGEPGLNGDEIDLDTDTRHAVTRLLLETVSEEQVWWIVDEQPGRGMVLVYDEDLEWLIDVYAAADGTLRENAGRAARELLKPHLVAHSSIILELPEDHAAAELFSDWRSVVELDSEAAVEARQKSQERARRHLEISRRRKEERSDDWVNPRIAEEIGKAVDGNTSAFWRAAHLAVMPGMRRDMDEFQPDLTLHPRWETLPGTVKADFVTAARIYVETGECQPDQWLARNIDYRPARAGYQALALLLKLDPPALNAVSPEAWRNWAPILIAWIATNNGASHDDKQRLLTLARPHAEDELRQTILVLVDKAIADEAHVFLRTELEVLSTEVLARELLERLTRPMAPDTRAGILDFLVERHLDLVAPVLHSRLGDAERIEDPELGKDAACRLLRNDATRSWVALGALMKNDAPFMEAVSLQFAQAFDRRTPDLAPQALADLYLWLCERFPRAQDTASEDTDRVRPRESLAHWRDALLTALSRHGTRDAVAAIERIALARPDEPWMARFLVDAKRALRERSWEPLTLDEIDQLAQSRRTRVVRSDADLLAATLHALDEIEARLQADTPSAFLLWDTHSKRPKREEEISDYLANELEQHLNGVGVVVNREVQVRRSGQSGLAERTDLRVEAVRPDSGAIGSPGTLRIPGEVKGVWNPGLIESLETQLVQRYMADFQTDHGLYVVAWFDQESWATADGRRSKAARQGSVTKVRTALEAEAEKQRAQGRVISVRVLDFSLKRPTSR</sequence>
<dbReference type="Proteomes" id="UP001500843">
    <property type="component" value="Unassembled WGS sequence"/>
</dbReference>
<dbReference type="InterPro" id="IPR027417">
    <property type="entry name" value="P-loop_NTPase"/>
</dbReference>
<dbReference type="EMBL" id="BAABHM010000022">
    <property type="protein sequence ID" value="GAA4716056.1"/>
    <property type="molecule type" value="Genomic_DNA"/>
</dbReference>
<evidence type="ECO:0000313" key="2">
    <source>
        <dbReference type="Proteomes" id="UP001500843"/>
    </source>
</evidence>
<dbReference type="SUPFAM" id="SSF48371">
    <property type="entry name" value="ARM repeat"/>
    <property type="match status" value="1"/>
</dbReference>
<name>A0ABP8XZ52_9MICO</name>